<evidence type="ECO:0000256" key="14">
    <source>
        <dbReference type="PIRSR" id="PIRSR006769-1"/>
    </source>
</evidence>
<dbReference type="SUPFAM" id="SSF53927">
    <property type="entry name" value="Cytidine deaminase-like"/>
    <property type="match status" value="1"/>
</dbReference>
<feature type="binding site" evidence="16">
    <location>
        <position position="87"/>
    </location>
    <ligand>
        <name>Zn(2+)</name>
        <dbReference type="ChEBI" id="CHEBI:29105"/>
        <note>catalytic</note>
    </ligand>
</feature>
<evidence type="ECO:0000256" key="3">
    <source>
        <dbReference type="ARBA" id="ARBA00004910"/>
    </source>
</evidence>
<dbReference type="InterPro" id="IPR050765">
    <property type="entry name" value="Riboflavin_Biosynth_HTPR"/>
</dbReference>
<dbReference type="Gene3D" id="3.40.140.10">
    <property type="entry name" value="Cytidine Deaminase, domain 2"/>
    <property type="match status" value="1"/>
</dbReference>
<dbReference type="InterPro" id="IPR002125">
    <property type="entry name" value="CMP_dCMP_dom"/>
</dbReference>
<evidence type="ECO:0000313" key="18">
    <source>
        <dbReference type="EMBL" id="AVI51545.1"/>
    </source>
</evidence>
<evidence type="ECO:0000256" key="16">
    <source>
        <dbReference type="PIRSR" id="PIRSR006769-3"/>
    </source>
</evidence>
<evidence type="ECO:0000259" key="17">
    <source>
        <dbReference type="PROSITE" id="PS51747"/>
    </source>
</evidence>
<name>A0A2S0HY47_9FLAO</name>
<dbReference type="InterPro" id="IPR016192">
    <property type="entry name" value="APOBEC/CMP_deaminase_Zn-bd"/>
</dbReference>
<feature type="binding site" evidence="15">
    <location>
        <position position="211"/>
    </location>
    <ligand>
        <name>substrate</name>
    </ligand>
</feature>
<feature type="active site" description="Proton donor" evidence="14">
    <location>
        <position position="53"/>
    </location>
</feature>
<evidence type="ECO:0000256" key="13">
    <source>
        <dbReference type="PIRNR" id="PIRNR006769"/>
    </source>
</evidence>
<dbReference type="InterPro" id="IPR024072">
    <property type="entry name" value="DHFR-like_dom_sf"/>
</dbReference>
<comment type="cofactor">
    <cofactor evidence="13 16">
        <name>Zn(2+)</name>
        <dbReference type="ChEBI" id="CHEBI:29105"/>
    </cofactor>
    <text evidence="13 16">Binds 1 zinc ion.</text>
</comment>
<dbReference type="OrthoDB" id="9800865at2"/>
<dbReference type="NCBIfam" id="TIGR00326">
    <property type="entry name" value="eubact_ribD"/>
    <property type="match status" value="1"/>
</dbReference>
<keyword evidence="19" id="KW-1185">Reference proteome</keyword>
<dbReference type="PROSITE" id="PS00903">
    <property type="entry name" value="CYT_DCMP_DEAMINASES_1"/>
    <property type="match status" value="1"/>
</dbReference>
<gene>
    <name evidence="18" type="primary">ribD</name>
    <name evidence="18" type="ORF">C5O00_10360</name>
</gene>
<comment type="similarity">
    <text evidence="4 13">In the N-terminal section; belongs to the cytidine and deoxycytidylate deaminase family.</text>
</comment>
<comment type="pathway">
    <text evidence="2 13">Cofactor biosynthesis; riboflavin biosynthesis; 5-amino-6-(D-ribitylamino)uracil from GTP: step 2/4.</text>
</comment>
<dbReference type="EC" id="1.1.1.193" evidence="13"/>
<feature type="binding site" evidence="15">
    <location>
        <position position="207"/>
    </location>
    <ligand>
        <name>NADP(+)</name>
        <dbReference type="ChEBI" id="CHEBI:58349"/>
    </ligand>
</feature>
<dbReference type="Proteomes" id="UP000238442">
    <property type="component" value="Chromosome"/>
</dbReference>
<comment type="function">
    <text evidence="1 13">Converts 2,5-diamino-6-(ribosylamino)-4(3h)-pyrimidinone 5'-phosphate into 5-amino-6-(ribosylamino)-2,4(1h,3h)-pyrimidinedione 5'-phosphate.</text>
</comment>
<dbReference type="KEGG" id="aue:C5O00_10360"/>
<dbReference type="GO" id="GO:0009231">
    <property type="term" value="P:riboflavin biosynthetic process"/>
    <property type="evidence" value="ECO:0007669"/>
    <property type="project" value="UniProtKB-UniPathway"/>
</dbReference>
<evidence type="ECO:0000256" key="4">
    <source>
        <dbReference type="ARBA" id="ARBA00005259"/>
    </source>
</evidence>
<dbReference type="PANTHER" id="PTHR38011">
    <property type="entry name" value="DIHYDROFOLATE REDUCTASE FAMILY PROTEIN (AFU_ORTHOLOGUE AFUA_8G06820)"/>
    <property type="match status" value="1"/>
</dbReference>
<feature type="binding site" evidence="15">
    <location>
        <position position="203"/>
    </location>
    <ligand>
        <name>substrate</name>
    </ligand>
</feature>
<dbReference type="PROSITE" id="PS51747">
    <property type="entry name" value="CYT_DCMP_DEAMINASES_2"/>
    <property type="match status" value="1"/>
</dbReference>
<dbReference type="EC" id="3.5.4.26" evidence="13"/>
<feature type="binding site" evidence="16">
    <location>
        <position position="51"/>
    </location>
    <ligand>
        <name>Zn(2+)</name>
        <dbReference type="ChEBI" id="CHEBI:29105"/>
        <note>catalytic</note>
    </ligand>
</feature>
<keyword evidence="10 13" id="KW-0521">NADP</keyword>
<dbReference type="InterPro" id="IPR004794">
    <property type="entry name" value="Eubact_RibD"/>
</dbReference>
<evidence type="ECO:0000256" key="15">
    <source>
        <dbReference type="PIRSR" id="PIRSR006769-2"/>
    </source>
</evidence>
<feature type="binding site" evidence="15">
    <location>
        <position position="214"/>
    </location>
    <ligand>
        <name>substrate</name>
    </ligand>
</feature>
<accession>A0A2S0HY47</accession>
<keyword evidence="12" id="KW-0511">Multifunctional enzyme</keyword>
<evidence type="ECO:0000256" key="8">
    <source>
        <dbReference type="ARBA" id="ARBA00022801"/>
    </source>
</evidence>
<proteinExistence type="inferred from homology"/>
<keyword evidence="9 13" id="KW-0862">Zinc</keyword>
<dbReference type="FunFam" id="3.40.140.10:FF:000025">
    <property type="entry name" value="Riboflavin biosynthesis protein RibD"/>
    <property type="match status" value="1"/>
</dbReference>
<dbReference type="GO" id="GO:0008703">
    <property type="term" value="F:5-amino-6-(5-phosphoribosylamino)uracil reductase activity"/>
    <property type="evidence" value="ECO:0007669"/>
    <property type="project" value="UniProtKB-EC"/>
</dbReference>
<comment type="catalytic activity">
    <reaction evidence="13">
        <text>5-amino-6-(5-phospho-D-ribitylamino)uracil + NADP(+) = 5-amino-6-(5-phospho-D-ribosylamino)uracil + NADPH + H(+)</text>
        <dbReference type="Rhea" id="RHEA:17845"/>
        <dbReference type="ChEBI" id="CHEBI:15378"/>
        <dbReference type="ChEBI" id="CHEBI:57783"/>
        <dbReference type="ChEBI" id="CHEBI:58349"/>
        <dbReference type="ChEBI" id="CHEBI:58421"/>
        <dbReference type="ChEBI" id="CHEBI:58453"/>
        <dbReference type="EC" id="1.1.1.193"/>
    </reaction>
</comment>
<dbReference type="Pfam" id="PF00383">
    <property type="entry name" value="dCMP_cyt_deam_1"/>
    <property type="match status" value="1"/>
</dbReference>
<reference evidence="18 19" key="1">
    <citation type="submission" date="2018-02" db="EMBL/GenBank/DDBJ databases">
        <title>Genomic analysis of the strain RR4-38 isolated from a seawater recirculating aquaculture system.</title>
        <authorList>
            <person name="Kim Y.-S."/>
            <person name="Jang Y.H."/>
            <person name="Kim K.-H."/>
        </authorList>
    </citation>
    <scope>NUCLEOTIDE SEQUENCE [LARGE SCALE GENOMIC DNA]</scope>
    <source>
        <strain evidence="18 19">RR4-38</strain>
    </source>
</reference>
<evidence type="ECO:0000256" key="9">
    <source>
        <dbReference type="ARBA" id="ARBA00022833"/>
    </source>
</evidence>
<evidence type="ECO:0000256" key="5">
    <source>
        <dbReference type="ARBA" id="ARBA00007417"/>
    </source>
</evidence>
<dbReference type="PIRSF" id="PIRSF006769">
    <property type="entry name" value="RibD"/>
    <property type="match status" value="1"/>
</dbReference>
<dbReference type="SUPFAM" id="SSF53597">
    <property type="entry name" value="Dihydrofolate reductase-like"/>
    <property type="match status" value="1"/>
</dbReference>
<dbReference type="InterPro" id="IPR002734">
    <property type="entry name" value="RibDG_C"/>
</dbReference>
<dbReference type="AlphaFoldDB" id="A0A2S0HY47"/>
<keyword evidence="8 13" id="KW-0378">Hydrolase</keyword>
<keyword evidence="6 13" id="KW-0686">Riboflavin biosynthesis</keyword>
<keyword evidence="11 13" id="KW-0560">Oxidoreductase</keyword>
<evidence type="ECO:0000256" key="2">
    <source>
        <dbReference type="ARBA" id="ARBA00004882"/>
    </source>
</evidence>
<dbReference type="InterPro" id="IPR016193">
    <property type="entry name" value="Cytidine_deaminase-like"/>
</dbReference>
<dbReference type="PANTHER" id="PTHR38011:SF7">
    <property type="entry name" value="2,5-DIAMINO-6-RIBOSYLAMINO-4(3H)-PYRIMIDINONE 5'-PHOSPHATE REDUCTASE"/>
    <property type="match status" value="1"/>
</dbReference>
<feature type="binding site" evidence="15">
    <location>
        <position position="289"/>
    </location>
    <ligand>
        <name>substrate</name>
    </ligand>
</feature>
<sequence>MKLHEKFMSRCIELAKKGLGSTYPNPLVGSVIVHNNSIIGEGWHYMTGGPHAEVNALANVADPALLPEAILYVNLEPCSHFGKTPPCADLIISKGLKTVVIGSSDPNPKVSGQGINKLREAGCNVISGVLAEECDTLNKRFFTFHKLQRPYIILKWAQSADRYLAPATRPKEKKPVWITNTISRQLVHKMRAEEEAILVGTTTVIDDDPKLTVRDWEGNSPLRIVLDRSLRIPKDAAVLNTEAPTLVITENLKESKGNIDFVHIDFDLPMAGQICKLLFKRGIQSLIVEGGSQTLQTFIDEDLWDEALVFQGQVKFHEGVSSPKFNAELVSEKKIKEDLLYLYKNNYS</sequence>
<evidence type="ECO:0000256" key="7">
    <source>
        <dbReference type="ARBA" id="ARBA00022723"/>
    </source>
</evidence>
<comment type="pathway">
    <text evidence="3 13">Cofactor biosynthesis; riboflavin biosynthesis; 5-amino-6-(D-ribitylamino)uracil from GTP: step 3/4.</text>
</comment>
<feature type="binding site" evidence="15">
    <location>
        <position position="157"/>
    </location>
    <ligand>
        <name>NADP(+)</name>
        <dbReference type="ChEBI" id="CHEBI:58349"/>
    </ligand>
</feature>
<dbReference type="GO" id="GO:0008270">
    <property type="term" value="F:zinc ion binding"/>
    <property type="evidence" value="ECO:0007669"/>
    <property type="project" value="InterPro"/>
</dbReference>
<keyword evidence="7 13" id="KW-0479">Metal-binding</keyword>
<evidence type="ECO:0000256" key="11">
    <source>
        <dbReference type="ARBA" id="ARBA00023002"/>
    </source>
</evidence>
<dbReference type="GO" id="GO:0008835">
    <property type="term" value="F:diaminohydroxyphosphoribosylaminopyrimidine deaminase activity"/>
    <property type="evidence" value="ECO:0007669"/>
    <property type="project" value="UniProtKB-EC"/>
</dbReference>
<dbReference type="EMBL" id="CP027062">
    <property type="protein sequence ID" value="AVI51545.1"/>
    <property type="molecule type" value="Genomic_DNA"/>
</dbReference>
<feature type="domain" description="CMP/dCMP-type deaminase" evidence="17">
    <location>
        <begin position="2"/>
        <end position="114"/>
    </location>
</feature>
<feature type="binding site" evidence="15">
    <location>
        <position position="177"/>
    </location>
    <ligand>
        <name>NADP(+)</name>
        <dbReference type="ChEBI" id="CHEBI:58349"/>
    </ligand>
</feature>
<evidence type="ECO:0000313" key="19">
    <source>
        <dbReference type="Proteomes" id="UP000238442"/>
    </source>
</evidence>
<feature type="binding site" evidence="15">
    <location>
        <position position="191"/>
    </location>
    <ligand>
        <name>substrate</name>
    </ligand>
</feature>
<evidence type="ECO:0000256" key="10">
    <source>
        <dbReference type="ARBA" id="ARBA00022857"/>
    </source>
</evidence>
<evidence type="ECO:0000256" key="6">
    <source>
        <dbReference type="ARBA" id="ARBA00022619"/>
    </source>
</evidence>
<evidence type="ECO:0000256" key="1">
    <source>
        <dbReference type="ARBA" id="ARBA00002151"/>
    </source>
</evidence>
<dbReference type="Gene3D" id="3.40.430.10">
    <property type="entry name" value="Dihydrofolate Reductase, subunit A"/>
    <property type="match status" value="1"/>
</dbReference>
<feature type="binding site" evidence="16">
    <location>
        <position position="78"/>
    </location>
    <ligand>
        <name>Zn(2+)</name>
        <dbReference type="ChEBI" id="CHEBI:29105"/>
        <note>catalytic</note>
    </ligand>
</feature>
<protein>
    <recommendedName>
        <fullName evidence="13">Riboflavin biosynthesis protein RibD</fullName>
    </recommendedName>
    <domain>
        <recommendedName>
            <fullName evidence="13">Diaminohydroxyphosphoribosylaminopyrimidine deaminase</fullName>
            <shortName evidence="13">DRAP deaminase</shortName>
            <ecNumber evidence="13">3.5.4.26</ecNumber>
        </recommendedName>
        <alternativeName>
            <fullName evidence="13">Riboflavin-specific deaminase</fullName>
        </alternativeName>
    </domain>
    <domain>
        <recommendedName>
            <fullName evidence="13">5-amino-6-(5-phosphoribosylamino)uracil reductase</fullName>
            <ecNumber evidence="13">1.1.1.193</ecNumber>
        </recommendedName>
        <alternativeName>
            <fullName evidence="13">HTP reductase</fullName>
        </alternativeName>
    </domain>
</protein>
<dbReference type="UniPathway" id="UPA00275">
    <property type="reaction ID" value="UER00401"/>
</dbReference>
<dbReference type="CDD" id="cd01284">
    <property type="entry name" value="Riboflavin_deaminase-reductase"/>
    <property type="match status" value="1"/>
</dbReference>
<comment type="similarity">
    <text evidence="5 13">In the C-terminal section; belongs to the HTP reductase family.</text>
</comment>
<evidence type="ECO:0000256" key="12">
    <source>
        <dbReference type="ARBA" id="ARBA00023268"/>
    </source>
</evidence>
<dbReference type="Pfam" id="PF01872">
    <property type="entry name" value="RibD_C"/>
    <property type="match status" value="1"/>
</dbReference>
<organism evidence="18 19">
    <name type="scientific">Pukyongia salina</name>
    <dbReference type="NCBI Taxonomy" id="2094025"/>
    <lineage>
        <taxon>Bacteria</taxon>
        <taxon>Pseudomonadati</taxon>
        <taxon>Bacteroidota</taxon>
        <taxon>Flavobacteriia</taxon>
        <taxon>Flavobacteriales</taxon>
        <taxon>Flavobacteriaceae</taxon>
        <taxon>Pukyongia</taxon>
    </lineage>
</organism>
<comment type="catalytic activity">
    <reaction evidence="13">
        <text>2,5-diamino-6-hydroxy-4-(5-phosphoribosylamino)-pyrimidine + H2O + H(+) = 5-amino-6-(5-phospho-D-ribosylamino)uracil + NH4(+)</text>
        <dbReference type="Rhea" id="RHEA:21868"/>
        <dbReference type="ChEBI" id="CHEBI:15377"/>
        <dbReference type="ChEBI" id="CHEBI:15378"/>
        <dbReference type="ChEBI" id="CHEBI:28938"/>
        <dbReference type="ChEBI" id="CHEBI:58453"/>
        <dbReference type="ChEBI" id="CHEBI:58614"/>
        <dbReference type="EC" id="3.5.4.26"/>
    </reaction>
</comment>